<feature type="chain" id="PRO_5020389741" description="acid phosphatase" evidence="7">
    <location>
        <begin position="22"/>
        <end position="328"/>
    </location>
</feature>
<evidence type="ECO:0000313" key="9">
    <source>
        <dbReference type="EMBL" id="RXK83097.1"/>
    </source>
</evidence>
<gene>
    <name evidence="9" type="ORF">ESB13_13310</name>
</gene>
<evidence type="ECO:0000256" key="3">
    <source>
        <dbReference type="ARBA" id="ARBA00022729"/>
    </source>
</evidence>
<dbReference type="InterPro" id="IPR024927">
    <property type="entry name" value="Acid_PPase"/>
</dbReference>
<dbReference type="PANTHER" id="PTHR10161">
    <property type="entry name" value="TARTRATE-RESISTANT ACID PHOSPHATASE TYPE 5"/>
    <property type="match status" value="1"/>
</dbReference>
<evidence type="ECO:0000259" key="8">
    <source>
        <dbReference type="Pfam" id="PF00149"/>
    </source>
</evidence>
<accession>A0A4Q1D624</accession>
<keyword evidence="10" id="KW-1185">Reference proteome</keyword>
<proteinExistence type="predicted"/>
<dbReference type="OrthoDB" id="9809781at2"/>
<dbReference type="SUPFAM" id="SSF56300">
    <property type="entry name" value="Metallo-dependent phosphatases"/>
    <property type="match status" value="1"/>
</dbReference>
<keyword evidence="3 7" id="KW-0732">Signal</keyword>
<evidence type="ECO:0000256" key="6">
    <source>
        <dbReference type="PIRSR" id="PIRSR000898-1"/>
    </source>
</evidence>
<dbReference type="InterPro" id="IPR004843">
    <property type="entry name" value="Calcineurin-like_PHP"/>
</dbReference>
<feature type="signal peptide" evidence="7">
    <location>
        <begin position="1"/>
        <end position="21"/>
    </location>
</feature>
<keyword evidence="5 6" id="KW-0408">Iron</keyword>
<dbReference type="EC" id="3.1.3.2" evidence="2 5"/>
<comment type="catalytic activity">
    <reaction evidence="1 5">
        <text>a phosphate monoester + H2O = an alcohol + phosphate</text>
        <dbReference type="Rhea" id="RHEA:15017"/>
        <dbReference type="ChEBI" id="CHEBI:15377"/>
        <dbReference type="ChEBI" id="CHEBI:30879"/>
        <dbReference type="ChEBI" id="CHEBI:43474"/>
        <dbReference type="ChEBI" id="CHEBI:67140"/>
        <dbReference type="EC" id="3.1.3.2"/>
    </reaction>
</comment>
<dbReference type="AlphaFoldDB" id="A0A4Q1D624"/>
<evidence type="ECO:0000256" key="7">
    <source>
        <dbReference type="SAM" id="SignalP"/>
    </source>
</evidence>
<organism evidence="9 10">
    <name type="scientific">Filimonas effusa</name>
    <dbReference type="NCBI Taxonomy" id="2508721"/>
    <lineage>
        <taxon>Bacteria</taxon>
        <taxon>Pseudomonadati</taxon>
        <taxon>Bacteroidota</taxon>
        <taxon>Chitinophagia</taxon>
        <taxon>Chitinophagales</taxon>
        <taxon>Chitinophagaceae</taxon>
        <taxon>Filimonas</taxon>
    </lineage>
</organism>
<feature type="binding site" evidence="6">
    <location>
        <position position="51"/>
    </location>
    <ligand>
        <name>Fe cation</name>
        <dbReference type="ChEBI" id="CHEBI:24875"/>
        <label>1</label>
    </ligand>
</feature>
<dbReference type="GO" id="GO:0003993">
    <property type="term" value="F:acid phosphatase activity"/>
    <property type="evidence" value="ECO:0007669"/>
    <property type="project" value="UniProtKB-UniRule"/>
</dbReference>
<dbReference type="PANTHER" id="PTHR10161:SF14">
    <property type="entry name" value="TARTRATE-RESISTANT ACID PHOSPHATASE TYPE 5"/>
    <property type="match status" value="1"/>
</dbReference>
<comment type="cofactor">
    <cofactor evidence="6">
        <name>Fe cation</name>
        <dbReference type="ChEBI" id="CHEBI:24875"/>
    </cofactor>
    <text evidence="6">Binds 2 iron ions per subunit.</text>
</comment>
<keyword evidence="6" id="KW-0479">Metal-binding</keyword>
<feature type="binding site" evidence="6">
    <location>
        <position position="84"/>
    </location>
    <ligand>
        <name>Fe cation</name>
        <dbReference type="ChEBI" id="CHEBI:24875"/>
        <label>2</label>
    </ligand>
</feature>
<reference evidence="9 10" key="1">
    <citation type="submission" date="2019-01" db="EMBL/GenBank/DDBJ databases">
        <title>Filimonas sp. strain TTM-71.</title>
        <authorList>
            <person name="Chen W.-M."/>
        </authorList>
    </citation>
    <scope>NUCLEOTIDE SEQUENCE [LARGE SCALE GENOMIC DNA]</scope>
    <source>
        <strain evidence="9 10">TTM-71</strain>
    </source>
</reference>
<dbReference type="PIRSF" id="PIRSF000898">
    <property type="entry name" value="Acid_Ptase_5"/>
    <property type="match status" value="1"/>
</dbReference>
<sequence>MKQLFILLAGLCSVAMLQAQAPLTDDQGYRGGSIEGLKKPAKALNFIVMGDWGRNGENYQKEVAAGMGKAAHDLDASFVVAVGDNFYPYGVASTQDHQWITSYESVYTAQSLHVKWYVVLGNHDYITNPDAQVAYTKMSSRWTMPSRYYSKTFNINGDTAQKVLMLFIDTDPIEKQLRGQAHDSIKYPAGAVETQLRWMEQELQASKATWKIVVGHHPVYTGGWRADIQDTKNMRGVLEPLFRKYGVELYISGHEHHLEYTKPAGNTHYVISGAASESRPAALNKNGGQFTAATQGFTTFSVTPEEVTVQFIDHNDKVINVSSLKHFR</sequence>
<dbReference type="CDD" id="cd07378">
    <property type="entry name" value="MPP_ACP5"/>
    <property type="match status" value="1"/>
</dbReference>
<dbReference type="RefSeq" id="WP_129004065.1">
    <property type="nucleotide sequence ID" value="NZ_SDHZ01000002.1"/>
</dbReference>
<dbReference type="GO" id="GO:0046872">
    <property type="term" value="F:metal ion binding"/>
    <property type="evidence" value="ECO:0007669"/>
    <property type="project" value="UniProtKB-KW"/>
</dbReference>
<dbReference type="InterPro" id="IPR029052">
    <property type="entry name" value="Metallo-depent_PP-like"/>
</dbReference>
<evidence type="ECO:0000256" key="4">
    <source>
        <dbReference type="ARBA" id="ARBA00022801"/>
    </source>
</evidence>
<feature type="domain" description="Calcineurin-like phosphoesterase" evidence="8">
    <location>
        <begin position="45"/>
        <end position="257"/>
    </location>
</feature>
<dbReference type="Proteomes" id="UP000290545">
    <property type="component" value="Unassembled WGS sequence"/>
</dbReference>
<name>A0A4Q1D624_9BACT</name>
<evidence type="ECO:0000256" key="2">
    <source>
        <dbReference type="ARBA" id="ARBA00012646"/>
    </source>
</evidence>
<evidence type="ECO:0000313" key="10">
    <source>
        <dbReference type="Proteomes" id="UP000290545"/>
    </source>
</evidence>
<feature type="binding site" evidence="6">
    <location>
        <position position="216"/>
    </location>
    <ligand>
        <name>Fe cation</name>
        <dbReference type="ChEBI" id="CHEBI:24875"/>
        <label>2</label>
    </ligand>
</feature>
<evidence type="ECO:0000256" key="5">
    <source>
        <dbReference type="PIRNR" id="PIRNR000898"/>
    </source>
</evidence>
<evidence type="ECO:0000256" key="1">
    <source>
        <dbReference type="ARBA" id="ARBA00000032"/>
    </source>
</evidence>
<dbReference type="InterPro" id="IPR051558">
    <property type="entry name" value="Metallophosphoesterase_PAP"/>
</dbReference>
<protein>
    <recommendedName>
        <fullName evidence="2 5">acid phosphatase</fullName>
        <ecNumber evidence="2 5">3.1.3.2</ecNumber>
    </recommendedName>
</protein>
<feature type="binding site" evidence="6">
    <location>
        <position position="122"/>
    </location>
    <ligand>
        <name>Fe cation</name>
        <dbReference type="ChEBI" id="CHEBI:24875"/>
        <label>2</label>
    </ligand>
</feature>
<dbReference type="Gene3D" id="3.60.21.10">
    <property type="match status" value="1"/>
</dbReference>
<feature type="binding site" evidence="6">
    <location>
        <position position="87"/>
    </location>
    <ligand>
        <name>Fe cation</name>
        <dbReference type="ChEBI" id="CHEBI:24875"/>
        <label>1</label>
    </ligand>
</feature>
<comment type="caution">
    <text evidence="9">The sequence shown here is derived from an EMBL/GenBank/DDBJ whole genome shotgun (WGS) entry which is preliminary data.</text>
</comment>
<feature type="binding site" evidence="6">
    <location>
        <position position="256"/>
    </location>
    <ligand>
        <name>Fe cation</name>
        <dbReference type="ChEBI" id="CHEBI:24875"/>
        <label>1</label>
    </ligand>
</feature>
<feature type="binding site" evidence="6">
    <location>
        <position position="84"/>
    </location>
    <ligand>
        <name>Fe cation</name>
        <dbReference type="ChEBI" id="CHEBI:24875"/>
        <label>1</label>
    </ligand>
</feature>
<dbReference type="Pfam" id="PF00149">
    <property type="entry name" value="Metallophos"/>
    <property type="match status" value="1"/>
</dbReference>
<keyword evidence="4 5" id="KW-0378">Hydrolase</keyword>
<feature type="binding site" evidence="6">
    <location>
        <position position="254"/>
    </location>
    <ligand>
        <name>Fe cation</name>
        <dbReference type="ChEBI" id="CHEBI:24875"/>
        <label>2</label>
    </ligand>
</feature>
<dbReference type="EMBL" id="SDHZ01000002">
    <property type="protein sequence ID" value="RXK83097.1"/>
    <property type="molecule type" value="Genomic_DNA"/>
</dbReference>